<evidence type="ECO:0000313" key="2">
    <source>
        <dbReference type="Proteomes" id="UP000184085"/>
    </source>
</evidence>
<reference evidence="2" key="1">
    <citation type="submission" date="2016-09" db="EMBL/GenBank/DDBJ databases">
        <authorList>
            <person name="Wibberg D."/>
        </authorList>
    </citation>
    <scope>NUCLEOTIDE SEQUENCE [LARGE SCALE GENOMIC DNA]</scope>
</reference>
<keyword evidence="1" id="KW-0418">Kinase</keyword>
<accession>A0A1M4MZ14</accession>
<dbReference type="AlphaFoldDB" id="A0A1M4MZ14"/>
<dbReference type="Proteomes" id="UP000184085">
    <property type="component" value="Unassembled WGS sequence"/>
</dbReference>
<evidence type="ECO:0000313" key="1">
    <source>
        <dbReference type="EMBL" id="SCM67028.1"/>
    </source>
</evidence>
<protein>
    <submittedName>
        <fullName evidence="1">Gamma-glutamyl kinase</fullName>
    </submittedName>
</protein>
<dbReference type="GO" id="GO:0016301">
    <property type="term" value="F:kinase activity"/>
    <property type="evidence" value="ECO:0007669"/>
    <property type="project" value="UniProtKB-KW"/>
</dbReference>
<dbReference type="RefSeq" id="WP_072705548.1">
    <property type="nucleotide sequence ID" value="NZ_FMJB01000041.1"/>
</dbReference>
<proteinExistence type="predicted"/>
<dbReference type="Gene3D" id="3.40.50.300">
    <property type="entry name" value="P-loop containing nucleotide triphosphate hydrolases"/>
    <property type="match status" value="1"/>
</dbReference>
<dbReference type="EMBL" id="FMJB01000041">
    <property type="protein sequence ID" value="SCM67028.1"/>
    <property type="molecule type" value="Genomic_DNA"/>
</dbReference>
<dbReference type="InterPro" id="IPR027417">
    <property type="entry name" value="P-loop_NTPase"/>
</dbReference>
<keyword evidence="1" id="KW-0808">Transferase</keyword>
<gene>
    <name evidence="1" type="ORF">KARMA_1214</name>
</gene>
<organism evidence="1 2">
    <name type="scientific">Donghicola eburneus</name>
    <dbReference type="NCBI Taxonomy" id="393278"/>
    <lineage>
        <taxon>Bacteria</taxon>
        <taxon>Pseudomonadati</taxon>
        <taxon>Pseudomonadota</taxon>
        <taxon>Alphaproteobacteria</taxon>
        <taxon>Rhodobacterales</taxon>
        <taxon>Roseobacteraceae</taxon>
        <taxon>Donghicola</taxon>
    </lineage>
</organism>
<dbReference type="SUPFAM" id="SSF52540">
    <property type="entry name" value="P-loop containing nucleoside triphosphate hydrolases"/>
    <property type="match status" value="1"/>
</dbReference>
<name>A0A1M4MZ14_9RHOB</name>
<sequence length="213" mass="24081">MLVFLKHNLVFFAVPKTGTTSYQAALKGKADIIMRGAPAVKHLNMRKYERSFGPFLQKAFNLVPERMAVMREPLDLMRSWYKYRSRLKADDKNSTANMSFEQFIELSLQFKPPSVAAVGTQMNFLAGKSGKNGMHHLFAIEHAELLDEFLANIFEEPMKIPRKNVSPKAPTPISDELALRFREERADEYALYDALIASGGYLSTPQEDTESAA</sequence>
<keyword evidence="2" id="KW-1185">Reference proteome</keyword>